<name>A0A1I0RHX5_9BACT</name>
<keyword evidence="1" id="KW-0472">Membrane</keyword>
<organism evidence="3 4">
    <name type="scientific">Chitinophaga arvensicola</name>
    <dbReference type="NCBI Taxonomy" id="29529"/>
    <lineage>
        <taxon>Bacteria</taxon>
        <taxon>Pseudomonadati</taxon>
        <taxon>Bacteroidota</taxon>
        <taxon>Chitinophagia</taxon>
        <taxon>Chitinophagales</taxon>
        <taxon>Chitinophagaceae</taxon>
        <taxon>Chitinophaga</taxon>
    </lineage>
</organism>
<feature type="signal peptide" evidence="2">
    <location>
        <begin position="1"/>
        <end position="19"/>
    </location>
</feature>
<feature type="transmembrane region" description="Helical" evidence="1">
    <location>
        <begin position="59"/>
        <end position="80"/>
    </location>
</feature>
<evidence type="ECO:0000313" key="4">
    <source>
        <dbReference type="Proteomes" id="UP000199310"/>
    </source>
</evidence>
<keyword evidence="1" id="KW-0812">Transmembrane</keyword>
<reference evidence="4" key="1">
    <citation type="submission" date="2016-10" db="EMBL/GenBank/DDBJ databases">
        <authorList>
            <person name="Varghese N."/>
            <person name="Submissions S."/>
        </authorList>
    </citation>
    <scope>NUCLEOTIDE SEQUENCE [LARGE SCALE GENOMIC DNA]</scope>
    <source>
        <strain evidence="4">DSM 3695</strain>
    </source>
</reference>
<feature type="chain" id="PRO_5011692511" description="DUF4760 domain-containing protein" evidence="2">
    <location>
        <begin position="20"/>
        <end position="245"/>
    </location>
</feature>
<dbReference type="EMBL" id="FOJG01000001">
    <property type="protein sequence ID" value="SEW40288.1"/>
    <property type="molecule type" value="Genomic_DNA"/>
</dbReference>
<evidence type="ECO:0000313" key="3">
    <source>
        <dbReference type="EMBL" id="SEW40288.1"/>
    </source>
</evidence>
<sequence length="245" mass="27922">MKKLLSLLVILMMTFPLFSQSKGSPDSVRINTVQQYRQSQPVENVVAGPGKDKDALSVWVAWSQIVAALFTIVSLFFLIYQLSQLRKANNTSNKQLAFVAQANRAQVVIGLFKEFRSLGCKKARETIKAKGTETVFTDVVSYSHLLNHFGFLLEHDYIDERSVYEMMGLSVMSAWRALSPQIIKMRKDSDAPLDYYPYQYHFEYLNYRMEKYFPEGKKRIDKLLSEMAPQPPSPAAASEEIVANA</sequence>
<evidence type="ECO:0000256" key="2">
    <source>
        <dbReference type="SAM" id="SignalP"/>
    </source>
</evidence>
<keyword evidence="1" id="KW-1133">Transmembrane helix</keyword>
<evidence type="ECO:0008006" key="5">
    <source>
        <dbReference type="Google" id="ProtNLM"/>
    </source>
</evidence>
<dbReference type="Pfam" id="PF15956">
    <property type="entry name" value="DUF4760"/>
    <property type="match status" value="1"/>
</dbReference>
<protein>
    <recommendedName>
        <fullName evidence="5">DUF4760 domain-containing protein</fullName>
    </recommendedName>
</protein>
<evidence type="ECO:0000256" key="1">
    <source>
        <dbReference type="SAM" id="Phobius"/>
    </source>
</evidence>
<keyword evidence="2" id="KW-0732">Signal</keyword>
<dbReference type="AlphaFoldDB" id="A0A1I0RHX5"/>
<proteinExistence type="predicted"/>
<gene>
    <name evidence="3" type="ORF">SAMN04488122_2840</name>
</gene>
<dbReference type="RefSeq" id="WP_089895732.1">
    <property type="nucleotide sequence ID" value="NZ_FOJG01000001.1"/>
</dbReference>
<dbReference type="InterPro" id="IPR031876">
    <property type="entry name" value="DUF4760"/>
</dbReference>
<accession>A0A1I0RHX5</accession>
<keyword evidence="4" id="KW-1185">Reference proteome</keyword>
<dbReference type="Proteomes" id="UP000199310">
    <property type="component" value="Unassembled WGS sequence"/>
</dbReference>